<evidence type="ECO:0000313" key="2">
    <source>
        <dbReference type="Proteomes" id="UP000190857"/>
    </source>
</evidence>
<name>A0A1T5IXX7_9MICO</name>
<evidence type="ECO:0000313" key="1">
    <source>
        <dbReference type="EMBL" id="SKC44004.1"/>
    </source>
</evidence>
<dbReference type="EMBL" id="FUZP01000001">
    <property type="protein sequence ID" value="SKC44004.1"/>
    <property type="molecule type" value="Genomic_DNA"/>
</dbReference>
<dbReference type="PANTHER" id="PTHR43224:SF1">
    <property type="entry name" value="AMIDINOTRANSFERASE"/>
    <property type="match status" value="1"/>
</dbReference>
<dbReference type="Gene3D" id="3.75.10.10">
    <property type="entry name" value="L-arginine/glycine Amidinotransferase, Chain A"/>
    <property type="match status" value="1"/>
</dbReference>
<proteinExistence type="predicted"/>
<dbReference type="RefSeq" id="WP_079727111.1">
    <property type="nucleotide sequence ID" value="NZ_FUZP01000001.1"/>
</dbReference>
<organism evidence="1 2">
    <name type="scientific">Okibacterium fritillariae</name>
    <dbReference type="NCBI Taxonomy" id="123320"/>
    <lineage>
        <taxon>Bacteria</taxon>
        <taxon>Bacillati</taxon>
        <taxon>Actinomycetota</taxon>
        <taxon>Actinomycetes</taxon>
        <taxon>Micrococcales</taxon>
        <taxon>Microbacteriaceae</taxon>
        <taxon>Okibacterium</taxon>
    </lineage>
</organism>
<dbReference type="InterPro" id="IPR014541">
    <property type="entry name" value="Amdntrnsf_FN0238"/>
</dbReference>
<dbReference type="PIRSF" id="PIRSF028188">
    <property type="entry name" value="Amdntrnsf_FN0238"/>
    <property type="match status" value="1"/>
</dbReference>
<dbReference type="NCBIfam" id="NF046062">
    <property type="entry name" value="citrull_CtlX"/>
    <property type="match status" value="1"/>
</dbReference>
<accession>A0A1T5IXX7</accession>
<dbReference type="SUPFAM" id="SSF55909">
    <property type="entry name" value="Pentein"/>
    <property type="match status" value="1"/>
</dbReference>
<dbReference type="AlphaFoldDB" id="A0A1T5IXX7"/>
<dbReference type="Pfam" id="PF19420">
    <property type="entry name" value="DDAH_eukar"/>
    <property type="match status" value="1"/>
</dbReference>
<protein>
    <recommendedName>
        <fullName evidence="3">Amidinotransferase</fullName>
    </recommendedName>
</protein>
<dbReference type="STRING" id="123320.SAMN06309945_0978"/>
<dbReference type="OrthoDB" id="9788268at2"/>
<dbReference type="PANTHER" id="PTHR43224">
    <property type="entry name" value="AMIDINOTRANSFERASE"/>
    <property type="match status" value="1"/>
</dbReference>
<dbReference type="Proteomes" id="UP000190857">
    <property type="component" value="Unassembled WGS sequence"/>
</dbReference>
<sequence>MIRPHHFTPNPLTAADNVFQVAGGVPEAAEPLVASTAHDEVTRAAGILEAAGVRVHLFDDPQPDRPDSVFPNNWLSTHAGGHVGLFPMYAPNRRGERRGDVIEMLKRDYRVQNVIDYSGLEYDDTFLEGTGAMVLDHAARVAYVARSHRADPIALERFCADFGYEPMVFDAADPEGVPIYHTNVMMCIATDFALIGLDLITSAARRAEVSERIASHGRDVIALDFEQVRDFAGNAMELRTASGERILALSSRAHRSLRPDQLAVIERSCRVVPLDVPTIELAGGSVRCMLAGIHLDARPARPAVKEAHSIDASPLARQVPVPTLGV</sequence>
<gene>
    <name evidence="1" type="ORF">SAMN06309945_0978</name>
</gene>
<evidence type="ECO:0008006" key="3">
    <source>
        <dbReference type="Google" id="ProtNLM"/>
    </source>
</evidence>
<reference evidence="1 2" key="1">
    <citation type="submission" date="2017-02" db="EMBL/GenBank/DDBJ databases">
        <authorList>
            <person name="Peterson S.W."/>
        </authorList>
    </citation>
    <scope>NUCLEOTIDE SEQUENCE [LARGE SCALE GENOMIC DNA]</scope>
    <source>
        <strain evidence="1 2">VKM Ac-2059</strain>
    </source>
</reference>
<keyword evidence="2" id="KW-1185">Reference proteome</keyword>